<feature type="transmembrane region" description="Helical" evidence="12">
    <location>
        <begin position="131"/>
        <end position="149"/>
    </location>
</feature>
<feature type="transmembrane region" description="Helical" evidence="12">
    <location>
        <begin position="260"/>
        <end position="283"/>
    </location>
</feature>
<dbReference type="GO" id="GO:0009897">
    <property type="term" value="C:external side of plasma membrane"/>
    <property type="evidence" value="ECO:0007669"/>
    <property type="project" value="TreeGrafter"/>
</dbReference>
<feature type="transmembrane region" description="Helical" evidence="12">
    <location>
        <begin position="218"/>
        <end position="239"/>
    </location>
</feature>
<evidence type="ECO:0000259" key="13">
    <source>
        <dbReference type="PROSITE" id="PS50262"/>
    </source>
</evidence>
<dbReference type="PANTHER" id="PTHR10489:SF957">
    <property type="entry name" value="B2 BRADYKININ RECEPTOR"/>
    <property type="match status" value="1"/>
</dbReference>
<dbReference type="GO" id="GO:0016493">
    <property type="term" value="F:C-C chemokine receptor activity"/>
    <property type="evidence" value="ECO:0007669"/>
    <property type="project" value="TreeGrafter"/>
</dbReference>
<name>A0A671V3Q0_SPAAU</name>
<dbReference type="GO" id="GO:0004947">
    <property type="term" value="F:bradykinin receptor activity"/>
    <property type="evidence" value="ECO:0007669"/>
    <property type="project" value="InterPro"/>
</dbReference>
<protein>
    <submittedName>
        <fullName evidence="14">Bradykinin receptor B2</fullName>
    </submittedName>
</protein>
<evidence type="ECO:0000256" key="2">
    <source>
        <dbReference type="ARBA" id="ARBA00022475"/>
    </source>
</evidence>
<dbReference type="PROSITE" id="PS50262">
    <property type="entry name" value="G_PROTEIN_RECEP_F1_2"/>
    <property type="match status" value="1"/>
</dbReference>
<evidence type="ECO:0000256" key="9">
    <source>
        <dbReference type="ARBA" id="ARBA00023180"/>
    </source>
</evidence>
<dbReference type="GO" id="GO:0006955">
    <property type="term" value="P:immune response"/>
    <property type="evidence" value="ECO:0007669"/>
    <property type="project" value="TreeGrafter"/>
</dbReference>
<dbReference type="PRINTS" id="PR00237">
    <property type="entry name" value="GPCRRHODOPSN"/>
</dbReference>
<dbReference type="PANTHER" id="PTHR10489">
    <property type="entry name" value="CELL ADHESION MOLECULE"/>
    <property type="match status" value="1"/>
</dbReference>
<keyword evidence="2" id="KW-1003">Cell membrane</keyword>
<gene>
    <name evidence="14" type="primary">BDKRB2</name>
</gene>
<evidence type="ECO:0000256" key="7">
    <source>
        <dbReference type="ARBA" id="ARBA00023157"/>
    </source>
</evidence>
<keyword evidence="7" id="KW-1015">Disulfide bond</keyword>
<dbReference type="InterPro" id="IPR000276">
    <property type="entry name" value="GPCR_Rhodpsn"/>
</dbReference>
<dbReference type="GeneTree" id="ENSGT01130000278308"/>
<keyword evidence="3 11" id="KW-0812">Transmembrane</keyword>
<evidence type="ECO:0000256" key="8">
    <source>
        <dbReference type="ARBA" id="ARBA00023170"/>
    </source>
</evidence>
<reference evidence="14" key="2">
    <citation type="submission" date="2025-08" db="UniProtKB">
        <authorList>
            <consortium name="Ensembl"/>
        </authorList>
    </citation>
    <scope>IDENTIFICATION</scope>
</reference>
<feature type="transmembrane region" description="Helical" evidence="12">
    <location>
        <begin position="169"/>
        <end position="191"/>
    </location>
</feature>
<dbReference type="GO" id="GO:0007204">
    <property type="term" value="P:positive regulation of cytosolic calcium ion concentration"/>
    <property type="evidence" value="ECO:0007669"/>
    <property type="project" value="TreeGrafter"/>
</dbReference>
<dbReference type="SUPFAM" id="SSF81321">
    <property type="entry name" value="Family A G protein-coupled receptor-like"/>
    <property type="match status" value="1"/>
</dbReference>
<evidence type="ECO:0000256" key="3">
    <source>
        <dbReference type="ARBA" id="ARBA00022692"/>
    </source>
</evidence>
<dbReference type="Pfam" id="PF00001">
    <property type="entry name" value="7tm_1"/>
    <property type="match status" value="1"/>
</dbReference>
<evidence type="ECO:0000256" key="5">
    <source>
        <dbReference type="ARBA" id="ARBA00023040"/>
    </source>
</evidence>
<keyword evidence="10 11" id="KW-0807">Transducer</keyword>
<dbReference type="Gene3D" id="1.20.1070.10">
    <property type="entry name" value="Rhodopsin 7-helix transmembrane proteins"/>
    <property type="match status" value="1"/>
</dbReference>
<dbReference type="GO" id="GO:0060326">
    <property type="term" value="P:cell chemotaxis"/>
    <property type="evidence" value="ECO:0007669"/>
    <property type="project" value="TreeGrafter"/>
</dbReference>
<dbReference type="GO" id="GO:0019722">
    <property type="term" value="P:calcium-mediated signaling"/>
    <property type="evidence" value="ECO:0007669"/>
    <property type="project" value="TreeGrafter"/>
</dbReference>
<evidence type="ECO:0000256" key="6">
    <source>
        <dbReference type="ARBA" id="ARBA00023136"/>
    </source>
</evidence>
<dbReference type="PRINTS" id="PR00425">
    <property type="entry name" value="BRADYKININR"/>
</dbReference>
<feature type="domain" description="G-protein coupled receptors family 1 profile" evidence="13">
    <location>
        <begin position="70"/>
        <end position="321"/>
    </location>
</feature>
<feature type="transmembrane region" description="Helical" evidence="12">
    <location>
        <begin position="49"/>
        <end position="79"/>
    </location>
</feature>
<sequence length="365" mass="40863">MMRCRMSGICQSGERMSDLSTSVHATISTMATGEGLNSTNGSGCPTETAAWIVSVVPVCILVFTALGIVFNVFVLMVFFLHKKACTVPEIYLSNMAAADLVLLACLPFWAVNLSKKYNWIFGRVLCRLVNLGINMNVFCSIYFIVLVSIDRYVALVHTMSHNRMRRPKYARLGCVMVWGFGLLMGVPTLVYREVKTICNHTECILEYSLSEHLLFQGLQIAFSFIIPIFIISFCTFKILKALKNRLMEGSNSQNVEHKATTLVLAVLLAFVICWLPFHVFRIVELLKYSGMSKASATVVDTCIQIFVYLAYFNSVLNPLLYVIVGKNFRKKALEVFSQQGPVSSFNTASTRTSLSRSFKLVNFSS</sequence>
<accession>A0A671V3Q0</accession>
<keyword evidence="15" id="KW-1185">Reference proteome</keyword>
<keyword evidence="5 11" id="KW-0297">G-protein coupled receptor</keyword>
<keyword evidence="6 12" id="KW-0472">Membrane</keyword>
<dbReference type="OMA" id="PYNIAFH"/>
<keyword evidence="8 11" id="KW-0675">Receptor</keyword>
<dbReference type="Ensembl" id="ENSSAUT00010022050.1">
    <property type="protein sequence ID" value="ENSSAUP00010020869.1"/>
    <property type="gene ID" value="ENSSAUG00010009273.1"/>
</dbReference>
<dbReference type="PROSITE" id="PS00237">
    <property type="entry name" value="G_PROTEIN_RECEP_F1_1"/>
    <property type="match status" value="1"/>
</dbReference>
<dbReference type="AlphaFoldDB" id="A0A671V3Q0"/>
<feature type="transmembrane region" description="Helical" evidence="12">
    <location>
        <begin position="303"/>
        <end position="324"/>
    </location>
</feature>
<keyword evidence="9" id="KW-0325">Glycoprotein</keyword>
<organism evidence="14 15">
    <name type="scientific">Sparus aurata</name>
    <name type="common">Gilthead sea bream</name>
    <dbReference type="NCBI Taxonomy" id="8175"/>
    <lineage>
        <taxon>Eukaryota</taxon>
        <taxon>Metazoa</taxon>
        <taxon>Chordata</taxon>
        <taxon>Craniata</taxon>
        <taxon>Vertebrata</taxon>
        <taxon>Euteleostomi</taxon>
        <taxon>Actinopterygii</taxon>
        <taxon>Neopterygii</taxon>
        <taxon>Teleostei</taxon>
        <taxon>Neoteleostei</taxon>
        <taxon>Acanthomorphata</taxon>
        <taxon>Eupercaria</taxon>
        <taxon>Spariformes</taxon>
        <taxon>Sparidae</taxon>
        <taxon>Sparus</taxon>
    </lineage>
</organism>
<dbReference type="InterPro" id="IPR000496">
    <property type="entry name" value="Brdyknn_rcpt"/>
</dbReference>
<reference evidence="14" key="1">
    <citation type="submission" date="2021-04" db="EMBL/GenBank/DDBJ databases">
        <authorList>
            <consortium name="Wellcome Sanger Institute Data Sharing"/>
        </authorList>
    </citation>
    <scope>NUCLEOTIDE SEQUENCE [LARGE SCALE GENOMIC DNA]</scope>
</reference>
<feature type="transmembrane region" description="Helical" evidence="12">
    <location>
        <begin position="91"/>
        <end position="111"/>
    </location>
</feature>
<evidence type="ECO:0000313" key="14">
    <source>
        <dbReference type="Ensembl" id="ENSSAUP00010020869.1"/>
    </source>
</evidence>
<evidence type="ECO:0000256" key="12">
    <source>
        <dbReference type="SAM" id="Phobius"/>
    </source>
</evidence>
<evidence type="ECO:0000256" key="4">
    <source>
        <dbReference type="ARBA" id="ARBA00022989"/>
    </source>
</evidence>
<evidence type="ECO:0000313" key="15">
    <source>
        <dbReference type="Proteomes" id="UP000472265"/>
    </source>
</evidence>
<comment type="subcellular location">
    <subcellularLocation>
        <location evidence="1">Cell membrane</location>
        <topology evidence="1">Multi-pass membrane protein</topology>
    </subcellularLocation>
</comment>
<reference evidence="14" key="3">
    <citation type="submission" date="2025-09" db="UniProtKB">
        <authorList>
            <consortium name="Ensembl"/>
        </authorList>
    </citation>
    <scope>IDENTIFICATION</scope>
</reference>
<evidence type="ECO:0000256" key="10">
    <source>
        <dbReference type="ARBA" id="ARBA00023224"/>
    </source>
</evidence>
<comment type="similarity">
    <text evidence="11">Belongs to the G-protein coupled receptor 1 family.</text>
</comment>
<dbReference type="InterPro" id="IPR050119">
    <property type="entry name" value="CCR1-9-like"/>
</dbReference>
<dbReference type="Proteomes" id="UP000472265">
    <property type="component" value="Chromosome 16"/>
</dbReference>
<dbReference type="InterPro" id="IPR017452">
    <property type="entry name" value="GPCR_Rhodpsn_7TM"/>
</dbReference>
<evidence type="ECO:0000256" key="11">
    <source>
        <dbReference type="RuleBase" id="RU000688"/>
    </source>
</evidence>
<evidence type="ECO:0000256" key="1">
    <source>
        <dbReference type="ARBA" id="ARBA00004651"/>
    </source>
</evidence>
<dbReference type="GO" id="GO:0019957">
    <property type="term" value="F:C-C chemokine binding"/>
    <property type="evidence" value="ECO:0007669"/>
    <property type="project" value="TreeGrafter"/>
</dbReference>
<dbReference type="InParanoid" id="A0A671V3Q0"/>
<proteinExistence type="inferred from homology"/>
<keyword evidence="4 12" id="KW-1133">Transmembrane helix</keyword>